<evidence type="ECO:0000259" key="2">
    <source>
        <dbReference type="Pfam" id="PF13439"/>
    </source>
</evidence>
<sequence length="370" mass="41547">MNVLYVLFSKGFGGLERYAIAHAQDMVAKGHRIYFLRRHASKVADAVRNMTEFSGEEVNPVKYIDLLTMLDIRSYIKKNKVDIVHVNQSADLGLVAPALWRLGSVRLIFSNYMQVPTPKKDLYHRLEYGRIEKILVASEYMRQNALANLPVTPEQVEILPYGLTLDRFNPDAPKKNEIRKTFNLADDTQLIGVISRLDPLKGQMEMIRAMPSIISKNPKARLALTGDETPELEGQYKHKLITEVKKLGLENYVFFTGQTNDTPGILSELDVYVLPSHSETFALGCLEAMAMKKPVVGTNSGGTKEMLDYGECGLLAEPKSPTALATSVNRLLADKVLRADLASKARAKIENFYDRKVVVKRLNAIYENEV</sequence>
<feature type="domain" description="Glycosyl transferase family 1" evidence="1">
    <location>
        <begin position="175"/>
        <end position="347"/>
    </location>
</feature>
<proteinExistence type="predicted"/>
<feature type="domain" description="Glycosyltransferase subfamily 4-like N-terminal" evidence="2">
    <location>
        <begin position="12"/>
        <end position="167"/>
    </location>
</feature>
<dbReference type="Pfam" id="PF00534">
    <property type="entry name" value="Glycos_transf_1"/>
    <property type="match status" value="1"/>
</dbReference>
<reference evidence="3" key="1">
    <citation type="submission" date="2018-06" db="EMBL/GenBank/DDBJ databases">
        <authorList>
            <person name="Zhirakovskaya E."/>
        </authorList>
    </citation>
    <scope>NUCLEOTIDE SEQUENCE</scope>
</reference>
<dbReference type="InterPro" id="IPR001296">
    <property type="entry name" value="Glyco_trans_1"/>
</dbReference>
<dbReference type="Gene3D" id="3.40.50.2000">
    <property type="entry name" value="Glycogen Phosphorylase B"/>
    <property type="match status" value="2"/>
</dbReference>
<accession>A0A3B1BZH2</accession>
<dbReference type="SUPFAM" id="SSF53756">
    <property type="entry name" value="UDP-Glycosyltransferase/glycogen phosphorylase"/>
    <property type="match status" value="1"/>
</dbReference>
<evidence type="ECO:0000259" key="1">
    <source>
        <dbReference type="Pfam" id="PF00534"/>
    </source>
</evidence>
<dbReference type="GO" id="GO:0016757">
    <property type="term" value="F:glycosyltransferase activity"/>
    <property type="evidence" value="ECO:0007669"/>
    <property type="project" value="InterPro"/>
</dbReference>
<evidence type="ECO:0000313" key="3">
    <source>
        <dbReference type="EMBL" id="VAX16110.1"/>
    </source>
</evidence>
<evidence type="ECO:0008006" key="4">
    <source>
        <dbReference type="Google" id="ProtNLM"/>
    </source>
</evidence>
<protein>
    <recommendedName>
        <fullName evidence="4">Glycosyltransferase</fullName>
    </recommendedName>
</protein>
<dbReference type="CDD" id="cd03801">
    <property type="entry name" value="GT4_PimA-like"/>
    <property type="match status" value="1"/>
</dbReference>
<dbReference type="EMBL" id="UOGC01000021">
    <property type="protein sequence ID" value="VAX16110.1"/>
    <property type="molecule type" value="Genomic_DNA"/>
</dbReference>
<dbReference type="AlphaFoldDB" id="A0A3B1BZH2"/>
<dbReference type="Pfam" id="PF13439">
    <property type="entry name" value="Glyco_transf_4"/>
    <property type="match status" value="1"/>
</dbReference>
<organism evidence="3">
    <name type="scientific">hydrothermal vent metagenome</name>
    <dbReference type="NCBI Taxonomy" id="652676"/>
    <lineage>
        <taxon>unclassified sequences</taxon>
        <taxon>metagenomes</taxon>
        <taxon>ecological metagenomes</taxon>
    </lineage>
</organism>
<gene>
    <name evidence="3" type="ORF">MNBD_NITROSPINAE01-1370</name>
</gene>
<dbReference type="PANTHER" id="PTHR12526">
    <property type="entry name" value="GLYCOSYLTRANSFERASE"/>
    <property type="match status" value="1"/>
</dbReference>
<name>A0A3B1BZH2_9ZZZZ</name>
<dbReference type="PANTHER" id="PTHR12526:SF638">
    <property type="entry name" value="SPORE COAT PROTEIN SA"/>
    <property type="match status" value="1"/>
</dbReference>
<dbReference type="InterPro" id="IPR028098">
    <property type="entry name" value="Glyco_trans_4-like_N"/>
</dbReference>